<feature type="compositionally biased region" description="Polar residues" evidence="1">
    <location>
        <begin position="1"/>
        <end position="11"/>
    </location>
</feature>
<feature type="compositionally biased region" description="Basic and acidic residues" evidence="1">
    <location>
        <begin position="54"/>
        <end position="63"/>
    </location>
</feature>
<dbReference type="InParanoid" id="A0A2T3A2Y2"/>
<proteinExistence type="predicted"/>
<gene>
    <name evidence="2" type="ORF">BD289DRAFT_30714</name>
</gene>
<feature type="region of interest" description="Disordered" evidence="1">
    <location>
        <begin position="503"/>
        <end position="524"/>
    </location>
</feature>
<feature type="compositionally biased region" description="Polar residues" evidence="1">
    <location>
        <begin position="64"/>
        <end position="78"/>
    </location>
</feature>
<evidence type="ECO:0000313" key="3">
    <source>
        <dbReference type="Proteomes" id="UP000241462"/>
    </source>
</evidence>
<accession>A0A2T3A2Y2</accession>
<dbReference type="OrthoDB" id="3648773at2759"/>
<dbReference type="Proteomes" id="UP000241462">
    <property type="component" value="Unassembled WGS sequence"/>
</dbReference>
<feature type="region of interest" description="Disordered" evidence="1">
    <location>
        <begin position="1"/>
        <end position="33"/>
    </location>
</feature>
<feature type="region of interest" description="Disordered" evidence="1">
    <location>
        <begin position="387"/>
        <end position="433"/>
    </location>
</feature>
<name>A0A2T3A2Y2_9PEZI</name>
<dbReference type="AlphaFoldDB" id="A0A2T3A2Y2"/>
<evidence type="ECO:0000313" key="2">
    <source>
        <dbReference type="EMBL" id="PSR81907.1"/>
    </source>
</evidence>
<feature type="compositionally biased region" description="Polar residues" evidence="1">
    <location>
        <begin position="325"/>
        <end position="349"/>
    </location>
</feature>
<sequence>MRNTSVSSNAPSRARQIHTGSAHGSANRIMDPPRAARDGFEWVWYPEGYWAERQMERRSRPKEQSVSSSTHNQGQTSPIGKLFSWSARASRSPKGRAADDAEMEQDRANFNNNNGSSSNNNAPVSMATTSTYNQIPPHLLLRNNLPQSPYLSESEQVALLQQPSEPTTIAPMLRSSRDTWMNSAPPMSGAIGDAFASKNKHPASLSATAAAIRAARGSLQLPKTDQGSDAFKEQVRTAPIAEDMPSYFNQVPIRAPSHSPLPQTEAIASGPSRLHPLPTPRRVGSVPQGLRKLFAKGSKSHKDPTPPESGRIIRAAAREKRTKPGSRTSFKSGGATFNQPVHIPNSSVSYPTGKVVRVQTPPLKQQTANGNPRSLFIDLKHRFAPEDGFGKSASDSTKTTSRPSSSNNSSSRDKQSVKREWWDKPPRISLKKDPVPQTAIATPAATTTSGTTITTHEEESPQAVVPSFEFKLPEHLPSSPMCPANPMYKGKGRMVCVYHGRGKQASVDGGTEPLQASSEMDGNV</sequence>
<organism evidence="2 3">
    <name type="scientific">Coniella lustricola</name>
    <dbReference type="NCBI Taxonomy" id="2025994"/>
    <lineage>
        <taxon>Eukaryota</taxon>
        <taxon>Fungi</taxon>
        <taxon>Dikarya</taxon>
        <taxon>Ascomycota</taxon>
        <taxon>Pezizomycotina</taxon>
        <taxon>Sordariomycetes</taxon>
        <taxon>Sordariomycetidae</taxon>
        <taxon>Diaporthales</taxon>
        <taxon>Schizoparmaceae</taxon>
        <taxon>Coniella</taxon>
    </lineage>
</organism>
<keyword evidence="3" id="KW-1185">Reference proteome</keyword>
<feature type="compositionally biased region" description="Polar residues" evidence="1">
    <location>
        <begin position="514"/>
        <end position="524"/>
    </location>
</feature>
<reference evidence="2 3" key="1">
    <citation type="journal article" date="2018" name="Mycol. Prog.">
        <title>Coniella lustricola, a new species from submerged detritus.</title>
        <authorList>
            <person name="Raudabaugh D.B."/>
            <person name="Iturriaga T."/>
            <person name="Carver A."/>
            <person name="Mondo S."/>
            <person name="Pangilinan J."/>
            <person name="Lipzen A."/>
            <person name="He G."/>
            <person name="Amirebrahimi M."/>
            <person name="Grigoriev I.V."/>
            <person name="Miller A.N."/>
        </authorList>
    </citation>
    <scope>NUCLEOTIDE SEQUENCE [LARGE SCALE GENOMIC DNA]</scope>
    <source>
        <strain evidence="2 3">B22-T-1</strain>
    </source>
</reference>
<protein>
    <submittedName>
        <fullName evidence="2">Uncharacterized protein</fullName>
    </submittedName>
</protein>
<evidence type="ECO:0000256" key="1">
    <source>
        <dbReference type="SAM" id="MobiDB-lite"/>
    </source>
</evidence>
<dbReference type="EMBL" id="KZ678491">
    <property type="protein sequence ID" value="PSR81907.1"/>
    <property type="molecule type" value="Genomic_DNA"/>
</dbReference>
<feature type="region of interest" description="Disordered" evidence="1">
    <location>
        <begin position="54"/>
        <end position="102"/>
    </location>
</feature>
<feature type="compositionally biased region" description="Low complexity" evidence="1">
    <location>
        <begin position="394"/>
        <end position="410"/>
    </location>
</feature>
<feature type="region of interest" description="Disordered" evidence="1">
    <location>
        <begin position="317"/>
        <end position="349"/>
    </location>
</feature>
<dbReference type="STRING" id="2025994.A0A2T3A2Y2"/>
<feature type="compositionally biased region" description="Basic and acidic residues" evidence="1">
    <location>
        <begin position="411"/>
        <end position="433"/>
    </location>
</feature>